<evidence type="ECO:0000313" key="5">
    <source>
        <dbReference type="Proteomes" id="UP000034424"/>
    </source>
</evidence>
<dbReference type="Proteomes" id="UP000034298">
    <property type="component" value="Unassembled WGS sequence"/>
</dbReference>
<dbReference type="EMBL" id="JJPL01000078">
    <property type="protein sequence ID" value="KKG64485.1"/>
    <property type="molecule type" value="Genomic_DNA"/>
</dbReference>
<dbReference type="Pfam" id="PF19810">
    <property type="entry name" value="HFX_2341_N"/>
    <property type="match status" value="1"/>
</dbReference>
<proteinExistence type="predicted"/>
<dbReference type="InterPro" id="IPR046260">
    <property type="entry name" value="HFX_2341-like_N"/>
</dbReference>
<dbReference type="EMBL" id="JJPC01000116">
    <property type="protein sequence ID" value="KKG32700.1"/>
    <property type="molecule type" value="Genomic_DNA"/>
</dbReference>
<evidence type="ECO:0000313" key="3">
    <source>
        <dbReference type="EMBL" id="KKG64485.1"/>
    </source>
</evidence>
<comment type="caution">
    <text evidence="3">The sequence shown here is derived from an EMBL/GenBank/DDBJ whole genome shotgun (WGS) entry which is preliminary data.</text>
</comment>
<accession>A0A0F8J6B8</accession>
<organism evidence="3 5">
    <name type="scientific">Methanosarcina mazei</name>
    <name type="common">Methanosarcina frisia</name>
    <dbReference type="NCBI Taxonomy" id="2209"/>
    <lineage>
        <taxon>Archaea</taxon>
        <taxon>Methanobacteriati</taxon>
        <taxon>Methanobacteriota</taxon>
        <taxon>Stenosarchaea group</taxon>
        <taxon>Methanomicrobia</taxon>
        <taxon>Methanosarcinales</taxon>
        <taxon>Methanosarcinaceae</taxon>
        <taxon>Methanosarcina</taxon>
    </lineage>
</organism>
<name>A0A0F8J6B8_METMZ</name>
<evidence type="ECO:0000313" key="2">
    <source>
        <dbReference type="EMBL" id="KKG32700.1"/>
    </source>
</evidence>
<protein>
    <recommendedName>
        <fullName evidence="1">HFX-2341-like N-terminal domain-containing protein</fullName>
    </recommendedName>
</protein>
<dbReference type="Proteomes" id="UP000034424">
    <property type="component" value="Unassembled WGS sequence"/>
</dbReference>
<dbReference type="Gene3D" id="3.40.50.11700">
    <property type="match status" value="1"/>
</dbReference>
<dbReference type="RefSeq" id="WP_048046172.1">
    <property type="nucleotide sequence ID" value="NZ_JJPC01000116.1"/>
</dbReference>
<sequence length="241" mass="27778">MERAKKTVHILPIGFESDKLITSIRQYPVHRIILIMVEGDDKRSRVQEAVARVKEAFKGIEIEERIVSREEIFQATLDILDIIEEQAKKGSDIKINISGGMRNLGISSYIASLVSKVTLYTDIPEYDDEKRYVLKGIMEIPIFPIKEISQEQMEILYQLDEETNSLDTLISRLKPELDKGTQKFDNERSRLSHHIKKLKNAGFVGTEKRDKMLSIRRSVLGEIYTKGTAISRLREEKKVDE</sequence>
<dbReference type="PATRIC" id="fig|2209.62.peg.3345"/>
<evidence type="ECO:0000313" key="4">
    <source>
        <dbReference type="Proteomes" id="UP000034298"/>
    </source>
</evidence>
<gene>
    <name evidence="2" type="ORF">DU30_15680</name>
    <name evidence="3" type="ORF">DU67_07405</name>
</gene>
<dbReference type="AlphaFoldDB" id="A0A0F8J6B8"/>
<feature type="domain" description="HFX-2341-like N-terminal" evidence="1">
    <location>
        <begin position="8"/>
        <end position="125"/>
    </location>
</feature>
<reference evidence="4 5" key="1">
    <citation type="journal article" date="2015" name="ISME J.">
        <title>Genomic and phenotypic differentiation among Methanosarcina mazei populations from Columbia River sediment.</title>
        <authorList>
            <person name="Youngblut N.D."/>
            <person name="Wirth J.S."/>
            <person name="Henriksen J.R."/>
            <person name="Smith M."/>
            <person name="Simon H."/>
            <person name="Metcalf W.W."/>
            <person name="Whitaker R.J."/>
        </authorList>
    </citation>
    <scope>NUCLEOTIDE SEQUENCE [LARGE SCALE GENOMIC DNA]</scope>
    <source>
        <strain evidence="2 4">3.F.A.1B.1</strain>
        <strain evidence="3 5">3.F.T.2.1</strain>
    </source>
</reference>
<evidence type="ECO:0000259" key="1">
    <source>
        <dbReference type="Pfam" id="PF19810"/>
    </source>
</evidence>